<evidence type="ECO:0000256" key="5">
    <source>
        <dbReference type="ARBA" id="ARBA00023180"/>
    </source>
</evidence>
<dbReference type="Pfam" id="PF00913">
    <property type="entry name" value="Trypan_glycop"/>
    <property type="match status" value="1"/>
</dbReference>
<dbReference type="GO" id="GO:0005886">
    <property type="term" value="C:plasma membrane"/>
    <property type="evidence" value="ECO:0007669"/>
    <property type="project" value="UniProtKB-SubCell"/>
</dbReference>
<dbReference type="GO" id="GO:0042783">
    <property type="term" value="P:symbiont-mediated evasion of host immune response"/>
    <property type="evidence" value="ECO:0007669"/>
    <property type="project" value="InterPro"/>
</dbReference>
<protein>
    <submittedName>
        <fullName evidence="9">Variant surface glycoprotein 1125.1544</fullName>
    </submittedName>
</protein>
<feature type="chain" id="PRO_5009615416" evidence="7">
    <location>
        <begin position="26"/>
        <end position="290"/>
    </location>
</feature>
<organism evidence="9">
    <name type="scientific">Trypanosoma brucei</name>
    <dbReference type="NCBI Taxonomy" id="5691"/>
    <lineage>
        <taxon>Eukaryota</taxon>
        <taxon>Discoba</taxon>
        <taxon>Euglenozoa</taxon>
        <taxon>Kinetoplastea</taxon>
        <taxon>Metakinetoplastina</taxon>
        <taxon>Trypanosomatida</taxon>
        <taxon>Trypanosomatidae</taxon>
        <taxon>Trypanosoma</taxon>
    </lineage>
</organism>
<dbReference type="EMBL" id="KX699775">
    <property type="protein sequence ID" value="APD73731.1"/>
    <property type="molecule type" value="Genomic_DNA"/>
</dbReference>
<dbReference type="Gene3D" id="1.10.470.10">
    <property type="entry name" value="Variant Surface Glycoprotein, subunit A, domain 2"/>
    <property type="match status" value="1"/>
</dbReference>
<dbReference type="GO" id="GO:0098552">
    <property type="term" value="C:side of membrane"/>
    <property type="evidence" value="ECO:0007669"/>
    <property type="project" value="UniProtKB-KW"/>
</dbReference>
<comment type="subcellular location">
    <subcellularLocation>
        <location evidence="1">Cell membrane</location>
        <topology evidence="1">Lipid-anchor</topology>
        <topology evidence="1">GPI-anchor</topology>
    </subcellularLocation>
</comment>
<dbReference type="AlphaFoldDB" id="A0A1J0R7G0"/>
<feature type="signal peptide" evidence="7">
    <location>
        <begin position="1"/>
        <end position="25"/>
    </location>
</feature>
<keyword evidence="7" id="KW-0732">Signal</keyword>
<dbReference type="InterPro" id="IPR001812">
    <property type="entry name" value="Trypano_VSG_A_N_dom"/>
</dbReference>
<keyword evidence="4" id="KW-0472">Membrane</keyword>
<evidence type="ECO:0000313" key="9">
    <source>
        <dbReference type="EMBL" id="APD73731.1"/>
    </source>
</evidence>
<evidence type="ECO:0000256" key="3">
    <source>
        <dbReference type="ARBA" id="ARBA00022622"/>
    </source>
</evidence>
<proteinExistence type="predicted"/>
<dbReference type="Gene3D" id="3.90.150.10">
    <property type="entry name" value="Variant Surface Glycoprotein, subunit A domain 1"/>
    <property type="match status" value="1"/>
</dbReference>
<evidence type="ECO:0000259" key="8">
    <source>
        <dbReference type="Pfam" id="PF00913"/>
    </source>
</evidence>
<sequence length="290" mass="31207">MQVLGRFYELLCVILASTAVRNVEGTAGQVIGQAEWQALCKISENLARFYAKHELKLKAALEKDFKHSLDEYRVRILIEMKPQEEAARLLPLLISSNSKRYSDVADLQEGVAAALKATRDVSFLHGHIVEFITVAVSTFSTGGNHGCLMGSVAAIQGTTKIGACGLHPLDTAQAAEAGFDHSHLKLFGPETHAQTDATLTDGTGKTCMLTKAATGGGLMGSNALTATLPYGAGYFYLKSDGGDLYRHAIPAFAADQTSTDVPKYVKARNSVRDYSKTALSQKKPQPSHFE</sequence>
<accession>A0A1J0R7G0</accession>
<evidence type="ECO:0000256" key="4">
    <source>
        <dbReference type="ARBA" id="ARBA00023136"/>
    </source>
</evidence>
<dbReference type="VEuPathDB" id="TriTrypDB:Tb427_000179300"/>
<evidence type="ECO:0000256" key="2">
    <source>
        <dbReference type="ARBA" id="ARBA00022475"/>
    </source>
</evidence>
<reference evidence="9" key="1">
    <citation type="submission" date="2016-08" db="EMBL/GenBank/DDBJ databases">
        <title>VSG repertoire of Trypanosoma brucei EATRO 1125.</title>
        <authorList>
            <person name="Cross G.A."/>
        </authorList>
    </citation>
    <scope>NUCLEOTIDE SEQUENCE</scope>
    <source>
        <strain evidence="9">EATRO 1125</strain>
    </source>
</reference>
<keyword evidence="6" id="KW-0449">Lipoprotein</keyword>
<evidence type="ECO:0000256" key="1">
    <source>
        <dbReference type="ARBA" id="ARBA00004609"/>
    </source>
</evidence>
<evidence type="ECO:0000256" key="7">
    <source>
        <dbReference type="SAM" id="SignalP"/>
    </source>
</evidence>
<evidence type="ECO:0000256" key="6">
    <source>
        <dbReference type="ARBA" id="ARBA00023288"/>
    </source>
</evidence>
<keyword evidence="2" id="KW-1003">Cell membrane</keyword>
<feature type="domain" description="Trypanosome variant surface glycoprotein A-type N-terminal" evidence="8">
    <location>
        <begin position="13"/>
        <end position="271"/>
    </location>
</feature>
<dbReference type="SUPFAM" id="SSF58087">
    <property type="entry name" value="Variant surface glycoprotein (N-terminal domain)"/>
    <property type="match status" value="1"/>
</dbReference>
<keyword evidence="3" id="KW-0336">GPI-anchor</keyword>
<name>A0A1J0R7G0_9TRYP</name>
<keyword evidence="5" id="KW-0325">Glycoprotein</keyword>